<dbReference type="GO" id="GO:0008652">
    <property type="term" value="P:amino acid biosynthetic process"/>
    <property type="evidence" value="ECO:0007669"/>
    <property type="project" value="UniProtKB-KW"/>
</dbReference>
<evidence type="ECO:0000256" key="9">
    <source>
        <dbReference type="ARBA" id="ARBA00023141"/>
    </source>
</evidence>
<dbReference type="HAMAP" id="MF_00109">
    <property type="entry name" value="Shikimate_kinase"/>
    <property type="match status" value="1"/>
</dbReference>
<proteinExistence type="inferred from homology"/>
<evidence type="ECO:0000256" key="2">
    <source>
        <dbReference type="ARBA" id="ARBA00006997"/>
    </source>
</evidence>
<organism evidence="11">
    <name type="scientific">hydrothermal vent metagenome</name>
    <dbReference type="NCBI Taxonomy" id="652676"/>
    <lineage>
        <taxon>unclassified sequences</taxon>
        <taxon>metagenomes</taxon>
        <taxon>ecological metagenomes</taxon>
    </lineage>
</organism>
<dbReference type="PROSITE" id="PS01128">
    <property type="entry name" value="SHIKIMATE_KINASE"/>
    <property type="match status" value="1"/>
</dbReference>
<dbReference type="GO" id="GO:0009423">
    <property type="term" value="P:chorismate biosynthetic process"/>
    <property type="evidence" value="ECO:0007669"/>
    <property type="project" value="UniProtKB-UniPathway"/>
</dbReference>
<evidence type="ECO:0000256" key="7">
    <source>
        <dbReference type="ARBA" id="ARBA00022777"/>
    </source>
</evidence>
<evidence type="ECO:0000256" key="8">
    <source>
        <dbReference type="ARBA" id="ARBA00022840"/>
    </source>
</evidence>
<dbReference type="PRINTS" id="PR01100">
    <property type="entry name" value="SHIKIMTKNASE"/>
</dbReference>
<keyword evidence="7 11" id="KW-0418">Kinase</keyword>
<name>A0A160TQF6_9ZZZZ</name>
<dbReference type="InterPro" id="IPR031322">
    <property type="entry name" value="Shikimate/glucono_kinase"/>
</dbReference>
<keyword evidence="5 11" id="KW-0808">Transferase</keyword>
<dbReference type="InterPro" id="IPR023000">
    <property type="entry name" value="Shikimate_kinase_CS"/>
</dbReference>
<evidence type="ECO:0000256" key="6">
    <source>
        <dbReference type="ARBA" id="ARBA00022741"/>
    </source>
</evidence>
<evidence type="ECO:0000256" key="10">
    <source>
        <dbReference type="ARBA" id="ARBA00048567"/>
    </source>
</evidence>
<dbReference type="EMBL" id="CZRL01000063">
    <property type="protein sequence ID" value="CUS51420.1"/>
    <property type="molecule type" value="Genomic_DNA"/>
</dbReference>
<evidence type="ECO:0000256" key="1">
    <source>
        <dbReference type="ARBA" id="ARBA00004842"/>
    </source>
</evidence>
<gene>
    <name evidence="11" type="ORF">MGWOODY_XGa1050</name>
</gene>
<dbReference type="Pfam" id="PF01202">
    <property type="entry name" value="SKI"/>
    <property type="match status" value="1"/>
</dbReference>
<dbReference type="EC" id="2.7.1.71" evidence="3"/>
<dbReference type="GO" id="GO:0009073">
    <property type="term" value="P:aromatic amino acid family biosynthetic process"/>
    <property type="evidence" value="ECO:0007669"/>
    <property type="project" value="UniProtKB-KW"/>
</dbReference>
<dbReference type="PANTHER" id="PTHR21087:SF16">
    <property type="entry name" value="SHIKIMATE KINASE 1, CHLOROPLASTIC"/>
    <property type="match status" value="1"/>
</dbReference>
<comment type="catalytic activity">
    <reaction evidence="10">
        <text>shikimate + ATP = 3-phosphoshikimate + ADP + H(+)</text>
        <dbReference type="Rhea" id="RHEA:13121"/>
        <dbReference type="ChEBI" id="CHEBI:15378"/>
        <dbReference type="ChEBI" id="CHEBI:30616"/>
        <dbReference type="ChEBI" id="CHEBI:36208"/>
        <dbReference type="ChEBI" id="CHEBI:145989"/>
        <dbReference type="ChEBI" id="CHEBI:456216"/>
        <dbReference type="EC" id="2.7.1.71"/>
    </reaction>
</comment>
<evidence type="ECO:0000313" key="11">
    <source>
        <dbReference type="EMBL" id="CUS51420.1"/>
    </source>
</evidence>
<dbReference type="GO" id="GO:0005524">
    <property type="term" value="F:ATP binding"/>
    <property type="evidence" value="ECO:0007669"/>
    <property type="project" value="UniProtKB-KW"/>
</dbReference>
<keyword evidence="8" id="KW-0067">ATP-binding</keyword>
<comment type="similarity">
    <text evidence="2">Belongs to the shikimate kinase family.</text>
</comment>
<keyword evidence="9" id="KW-0057">Aromatic amino acid biosynthesis</keyword>
<evidence type="ECO:0000256" key="5">
    <source>
        <dbReference type="ARBA" id="ARBA00022679"/>
    </source>
</evidence>
<dbReference type="NCBIfam" id="NF003456">
    <property type="entry name" value="PRK05057.1"/>
    <property type="match status" value="1"/>
</dbReference>
<dbReference type="GO" id="GO:0004765">
    <property type="term" value="F:shikimate kinase activity"/>
    <property type="evidence" value="ECO:0007669"/>
    <property type="project" value="UniProtKB-EC"/>
</dbReference>
<reference evidence="11" key="1">
    <citation type="submission" date="2015-10" db="EMBL/GenBank/DDBJ databases">
        <authorList>
            <person name="Gilbert D.G."/>
        </authorList>
    </citation>
    <scope>NUCLEOTIDE SEQUENCE</scope>
</reference>
<dbReference type="InterPro" id="IPR000623">
    <property type="entry name" value="Shikimate_kinase/TSH1"/>
</dbReference>
<evidence type="ECO:0000256" key="4">
    <source>
        <dbReference type="ARBA" id="ARBA00022605"/>
    </source>
</evidence>
<comment type="pathway">
    <text evidence="1">Metabolic intermediate biosynthesis; chorismate biosynthesis; chorismate from D-erythrose 4-phosphate and phosphoenolpyruvate: step 5/7.</text>
</comment>
<dbReference type="SUPFAM" id="SSF52540">
    <property type="entry name" value="P-loop containing nucleoside triphosphate hydrolases"/>
    <property type="match status" value="1"/>
</dbReference>
<evidence type="ECO:0000256" key="3">
    <source>
        <dbReference type="ARBA" id="ARBA00012154"/>
    </source>
</evidence>
<dbReference type="UniPathway" id="UPA00053">
    <property type="reaction ID" value="UER00088"/>
</dbReference>
<dbReference type="CDD" id="cd00464">
    <property type="entry name" value="SK"/>
    <property type="match status" value="1"/>
</dbReference>
<dbReference type="PANTHER" id="PTHR21087">
    <property type="entry name" value="SHIKIMATE KINASE"/>
    <property type="match status" value="1"/>
</dbReference>
<dbReference type="GO" id="GO:0005829">
    <property type="term" value="C:cytosol"/>
    <property type="evidence" value="ECO:0007669"/>
    <property type="project" value="TreeGrafter"/>
</dbReference>
<accession>A0A160TQF6</accession>
<dbReference type="Gene3D" id="3.40.50.300">
    <property type="entry name" value="P-loop containing nucleotide triphosphate hydrolases"/>
    <property type="match status" value="1"/>
</dbReference>
<keyword evidence="4" id="KW-0028">Amino-acid biosynthesis</keyword>
<keyword evidence="6" id="KW-0547">Nucleotide-binding</keyword>
<protein>
    <recommendedName>
        <fullName evidence="3">shikimate kinase</fullName>
        <ecNumber evidence="3">2.7.1.71</ecNumber>
    </recommendedName>
</protein>
<sequence>MTNAKNIYLVGPMGVGKTTIGKALAKNLTLDFVDSDFEIEQRTGVTISTIFDIEGEDGFRNREIRMVTELAERKGIVLATGGGAVLSEDVRKALRHNGLVVYLHASIDMQMDRTRNSKNRPLLNTGANRREVLEQLMEEREPLYRQEADVIYETDGRSPQTAAREIAEEVRKLWQY</sequence>
<dbReference type="AlphaFoldDB" id="A0A160TQF6"/>
<dbReference type="InterPro" id="IPR027417">
    <property type="entry name" value="P-loop_NTPase"/>
</dbReference>